<proteinExistence type="predicted"/>
<sequence length="70" mass="7537">MSVSSFEELLHRITPHIAGKYGRGRPPIEPLEMLGLTVSVRVFCASGSAMKDVNSLLPNRVTAALKVEAS</sequence>
<dbReference type="EMBL" id="JBEUOH010000014">
    <property type="protein sequence ID" value="KAL0879433.1"/>
    <property type="molecule type" value="Genomic_DNA"/>
</dbReference>
<evidence type="ECO:0000313" key="2">
    <source>
        <dbReference type="Proteomes" id="UP001549920"/>
    </source>
</evidence>
<evidence type="ECO:0000313" key="1">
    <source>
        <dbReference type="EMBL" id="KAL0879433.1"/>
    </source>
</evidence>
<organism evidence="1 2">
    <name type="scientific">Loxostege sticticalis</name>
    <name type="common">Beet webworm moth</name>
    <dbReference type="NCBI Taxonomy" id="481309"/>
    <lineage>
        <taxon>Eukaryota</taxon>
        <taxon>Metazoa</taxon>
        <taxon>Ecdysozoa</taxon>
        <taxon>Arthropoda</taxon>
        <taxon>Hexapoda</taxon>
        <taxon>Insecta</taxon>
        <taxon>Pterygota</taxon>
        <taxon>Neoptera</taxon>
        <taxon>Endopterygota</taxon>
        <taxon>Lepidoptera</taxon>
        <taxon>Glossata</taxon>
        <taxon>Ditrysia</taxon>
        <taxon>Pyraloidea</taxon>
        <taxon>Crambidae</taxon>
        <taxon>Pyraustinae</taxon>
        <taxon>Loxostege</taxon>
    </lineage>
</organism>
<name>A0ABR3HS93_LOXSC</name>
<accession>A0ABR3HS93</accession>
<dbReference type="Proteomes" id="UP001549920">
    <property type="component" value="Unassembled WGS sequence"/>
</dbReference>
<gene>
    <name evidence="1" type="ORF">ABMA27_003184</name>
</gene>
<reference evidence="1 2" key="1">
    <citation type="submission" date="2024-06" db="EMBL/GenBank/DDBJ databases">
        <title>A chromosome-level genome assembly of beet webworm, Loxostege sticticalis.</title>
        <authorList>
            <person name="Zhang Y."/>
        </authorList>
    </citation>
    <scope>NUCLEOTIDE SEQUENCE [LARGE SCALE GENOMIC DNA]</scope>
    <source>
        <strain evidence="1">AQ026</strain>
        <tissue evidence="1">Whole body</tissue>
    </source>
</reference>
<keyword evidence="2" id="KW-1185">Reference proteome</keyword>
<protein>
    <submittedName>
        <fullName evidence="1">Uncharacterized protein</fullName>
    </submittedName>
</protein>
<comment type="caution">
    <text evidence="1">The sequence shown here is derived from an EMBL/GenBank/DDBJ whole genome shotgun (WGS) entry which is preliminary data.</text>
</comment>